<proteinExistence type="predicted"/>
<reference evidence="2" key="1">
    <citation type="submission" date="2023-12" db="EMBL/GenBank/DDBJ databases">
        <title>Genome assembly of Anisodus tanguticus.</title>
        <authorList>
            <person name="Wang Y.-J."/>
        </authorList>
    </citation>
    <scope>NUCLEOTIDE SEQUENCE</scope>
    <source>
        <strain evidence="2">KB-2021</strain>
        <tissue evidence="2">Leaf</tissue>
    </source>
</reference>
<comment type="caution">
    <text evidence="2">The sequence shown here is derived from an EMBL/GenBank/DDBJ whole genome shotgun (WGS) entry which is preliminary data.</text>
</comment>
<dbReference type="AlphaFoldDB" id="A0AAE1SI77"/>
<sequence length="371" mass="42352">MDHEVERATCHEEVDKEHADISIHDVDTHMKDHGTTEYADGGQVNKDDADQHMTKQQSDVAGNSPEKSQMKNRKKGAAIINSEINKQHHIVQKDPKAPKKQNQIIPAQGPPKNLHVAIVDNEDINNDMDEEFTTQNFLNRAKWQHHFVCKGKENESQKPETDLRQDNLTLETRPRSLHVGRRPMPLDFRLRHWTSANVAGRWSMLLGVGLGHWTSDVGLCRGTSAYAVGRRPMPWDVCLCRLTSAYIAAHQTSSYAVGRRPMSADVGLCRCTSAYAVRRTYFSNLPELFSTSDDQPYYPPYHYIMKADDDTYICFESLVQSLRPLPREDLYYGYVIPCPSMDPFVRYMSGMGNLVSWDIAEWIKDSDIQII</sequence>
<dbReference type="EMBL" id="JAVYJV010000005">
    <property type="protein sequence ID" value="KAK4370190.1"/>
    <property type="molecule type" value="Genomic_DNA"/>
</dbReference>
<evidence type="ECO:0000313" key="2">
    <source>
        <dbReference type="EMBL" id="KAK4370190.1"/>
    </source>
</evidence>
<gene>
    <name evidence="2" type="ORF">RND71_009665</name>
</gene>
<evidence type="ECO:0000256" key="1">
    <source>
        <dbReference type="SAM" id="MobiDB-lite"/>
    </source>
</evidence>
<feature type="compositionally biased region" description="Polar residues" evidence="1">
    <location>
        <begin position="54"/>
        <end position="67"/>
    </location>
</feature>
<dbReference type="Proteomes" id="UP001291623">
    <property type="component" value="Unassembled WGS sequence"/>
</dbReference>
<dbReference type="Gene3D" id="3.90.550.50">
    <property type="match status" value="1"/>
</dbReference>
<evidence type="ECO:0008006" key="4">
    <source>
        <dbReference type="Google" id="ProtNLM"/>
    </source>
</evidence>
<organism evidence="2 3">
    <name type="scientific">Anisodus tanguticus</name>
    <dbReference type="NCBI Taxonomy" id="243964"/>
    <lineage>
        <taxon>Eukaryota</taxon>
        <taxon>Viridiplantae</taxon>
        <taxon>Streptophyta</taxon>
        <taxon>Embryophyta</taxon>
        <taxon>Tracheophyta</taxon>
        <taxon>Spermatophyta</taxon>
        <taxon>Magnoliopsida</taxon>
        <taxon>eudicotyledons</taxon>
        <taxon>Gunneridae</taxon>
        <taxon>Pentapetalae</taxon>
        <taxon>asterids</taxon>
        <taxon>lamiids</taxon>
        <taxon>Solanales</taxon>
        <taxon>Solanaceae</taxon>
        <taxon>Solanoideae</taxon>
        <taxon>Hyoscyameae</taxon>
        <taxon>Anisodus</taxon>
    </lineage>
</organism>
<evidence type="ECO:0000313" key="3">
    <source>
        <dbReference type="Proteomes" id="UP001291623"/>
    </source>
</evidence>
<feature type="region of interest" description="Disordered" evidence="1">
    <location>
        <begin position="31"/>
        <end position="73"/>
    </location>
</feature>
<protein>
    <recommendedName>
        <fullName evidence="4">Hexosyltransferase</fullName>
    </recommendedName>
</protein>
<accession>A0AAE1SI77</accession>
<name>A0AAE1SI77_9SOLA</name>
<keyword evidence="3" id="KW-1185">Reference proteome</keyword>